<dbReference type="PROSITE" id="PS50297">
    <property type="entry name" value="ANK_REP_REGION"/>
    <property type="match status" value="1"/>
</dbReference>
<dbReference type="AlphaFoldDB" id="A0A7I8WIW6"/>
<dbReference type="GO" id="GO:0051059">
    <property type="term" value="F:NF-kappaB binding"/>
    <property type="evidence" value="ECO:0007669"/>
    <property type="project" value="TreeGrafter"/>
</dbReference>
<dbReference type="InterPro" id="IPR036770">
    <property type="entry name" value="Ankyrin_rpt-contain_sf"/>
</dbReference>
<keyword evidence="6" id="KW-1185">Reference proteome</keyword>
<dbReference type="SMART" id="SM00248">
    <property type="entry name" value="ANK"/>
    <property type="match status" value="5"/>
</dbReference>
<evidence type="ECO:0000256" key="3">
    <source>
        <dbReference type="PROSITE-ProRule" id="PRU00023"/>
    </source>
</evidence>
<accession>A0A7I8WIW6</accession>
<feature type="repeat" description="ANK" evidence="3">
    <location>
        <begin position="472"/>
        <end position="504"/>
    </location>
</feature>
<dbReference type="Pfam" id="PF12796">
    <property type="entry name" value="Ank_2"/>
    <property type="match status" value="1"/>
</dbReference>
<feature type="compositionally biased region" description="Polar residues" evidence="4">
    <location>
        <begin position="320"/>
        <end position="338"/>
    </location>
</feature>
<evidence type="ECO:0000313" key="5">
    <source>
        <dbReference type="EMBL" id="CAD5221652.1"/>
    </source>
</evidence>
<keyword evidence="2 3" id="KW-0040">ANK repeat</keyword>
<feature type="compositionally biased region" description="Basic and acidic residues" evidence="4">
    <location>
        <begin position="148"/>
        <end position="182"/>
    </location>
</feature>
<dbReference type="OrthoDB" id="10254947at2759"/>
<dbReference type="GO" id="GO:0071356">
    <property type="term" value="P:cellular response to tumor necrosis factor"/>
    <property type="evidence" value="ECO:0007669"/>
    <property type="project" value="TreeGrafter"/>
</dbReference>
<dbReference type="GO" id="GO:0005829">
    <property type="term" value="C:cytosol"/>
    <property type="evidence" value="ECO:0007669"/>
    <property type="project" value="TreeGrafter"/>
</dbReference>
<dbReference type="InterPro" id="IPR002110">
    <property type="entry name" value="Ankyrin_rpt"/>
</dbReference>
<evidence type="ECO:0000256" key="1">
    <source>
        <dbReference type="ARBA" id="ARBA00022737"/>
    </source>
</evidence>
<dbReference type="SMR" id="A0A7I8WIW6"/>
<evidence type="ECO:0000256" key="4">
    <source>
        <dbReference type="SAM" id="MobiDB-lite"/>
    </source>
</evidence>
<dbReference type="EMBL" id="CAJFDI010000003">
    <property type="protein sequence ID" value="CAD5221652.1"/>
    <property type="molecule type" value="Genomic_DNA"/>
</dbReference>
<dbReference type="InterPro" id="IPR051070">
    <property type="entry name" value="NF-kappa-B_inhibitor"/>
</dbReference>
<dbReference type="EMBL" id="CAJFCV020000003">
    <property type="protein sequence ID" value="CAG9108707.1"/>
    <property type="molecule type" value="Genomic_DNA"/>
</dbReference>
<organism evidence="5 6">
    <name type="scientific">Bursaphelenchus xylophilus</name>
    <name type="common">Pinewood nematode worm</name>
    <name type="synonym">Aphelenchoides xylophilus</name>
    <dbReference type="NCBI Taxonomy" id="6326"/>
    <lineage>
        <taxon>Eukaryota</taxon>
        <taxon>Metazoa</taxon>
        <taxon>Ecdysozoa</taxon>
        <taxon>Nematoda</taxon>
        <taxon>Chromadorea</taxon>
        <taxon>Rhabditida</taxon>
        <taxon>Tylenchina</taxon>
        <taxon>Tylenchomorpha</taxon>
        <taxon>Aphelenchoidea</taxon>
        <taxon>Aphelenchoididae</taxon>
        <taxon>Bursaphelenchus</taxon>
    </lineage>
</organism>
<dbReference type="SUPFAM" id="SSF48403">
    <property type="entry name" value="Ankyrin repeat"/>
    <property type="match status" value="1"/>
</dbReference>
<keyword evidence="1" id="KW-0677">Repeat</keyword>
<evidence type="ECO:0000256" key="2">
    <source>
        <dbReference type="ARBA" id="ARBA00023043"/>
    </source>
</evidence>
<evidence type="ECO:0000313" key="6">
    <source>
        <dbReference type="Proteomes" id="UP000659654"/>
    </source>
</evidence>
<dbReference type="PANTHER" id="PTHR46680:SF2">
    <property type="entry name" value="NF-KAPPA-B INHIBITOR ZETA"/>
    <property type="match status" value="1"/>
</dbReference>
<comment type="caution">
    <text evidence="5">The sequence shown here is derived from an EMBL/GenBank/DDBJ whole genome shotgun (WGS) entry which is preliminary data.</text>
</comment>
<feature type="region of interest" description="Disordered" evidence="4">
    <location>
        <begin position="222"/>
        <end position="248"/>
    </location>
</feature>
<dbReference type="Gene3D" id="1.25.40.20">
    <property type="entry name" value="Ankyrin repeat-containing domain"/>
    <property type="match status" value="1"/>
</dbReference>
<reference evidence="5" key="1">
    <citation type="submission" date="2020-09" db="EMBL/GenBank/DDBJ databases">
        <authorList>
            <person name="Kikuchi T."/>
        </authorList>
    </citation>
    <scope>NUCLEOTIDE SEQUENCE</scope>
    <source>
        <strain evidence="5">Ka4C1</strain>
    </source>
</reference>
<dbReference type="PROSITE" id="PS50088">
    <property type="entry name" value="ANK_REPEAT"/>
    <property type="match status" value="1"/>
</dbReference>
<feature type="region of interest" description="Disordered" evidence="4">
    <location>
        <begin position="148"/>
        <end position="208"/>
    </location>
</feature>
<protein>
    <submittedName>
        <fullName evidence="5">(pine wood nematode) hypothetical protein</fullName>
    </submittedName>
</protein>
<dbReference type="PANTHER" id="PTHR46680">
    <property type="entry name" value="NF-KAPPA-B INHIBITOR ALPHA"/>
    <property type="match status" value="1"/>
</dbReference>
<proteinExistence type="predicted"/>
<feature type="region of interest" description="Disordered" evidence="4">
    <location>
        <begin position="314"/>
        <end position="353"/>
    </location>
</feature>
<gene>
    <name evidence="5" type="ORF">BXYJ_LOCUS6785</name>
</gene>
<sequence length="667" mass="73820">MRIGRFRQLEAREPRGGKRGEKRLYASSVFSTAARCSMRFVAFAAGCALARAVPVPAKKTIDVIDSEESLIENMSKMSVNPEKKLSASKRVNDLNPADFVQLQNLRSSALARKTNTTTKFSKDSDSLFDDLLLKDTTTLMSKISLKKVSAEKATGKENSDKKEKKDEKEEKVNEDKESKQDLLSRGPVRTSRPNLQFHPYGQVGFDQNSPGNFYPSEWQYREQLSNSSTPDTFNSDLGYSSSTSPSQGFQVPAEFGRNDLKGFLANAEDSELPDALSDFILKYSRRYTNIPQTHHNMAGTSASVSPVELSPKFGNRPGSVESNCDSPMSGVSASQSSPAAPHGGITGPSTPQSGYRMGCDMGGLRTQLPSTRFSTYVNKQGKTEPPHRPAKDVLRKFIQEVHSDSLDQAWAWTCKCQQYYPGALCYQDGDKDTLLHIVTQHMDIPKIYALVEQMLKMEYSSHDKPFDMPNKEGVTPLFLAVEKRNNIVVDYLLEVGASPNTQNGRYERDAPLHYAAARGMVDVVKTICSYSAANLNMTNGMGLTPLLCAIKNHGVFDEESKKIINNLDIIHVLLKYGADPMISDSTNGRTSIHYAVDRLSTDIIDVFKNNVEESVLTLLVNQTDNNCETPLESVQCLEAEETLKQKLGLSLIMCGANSELPSPDDYN</sequence>
<dbReference type="Proteomes" id="UP000659654">
    <property type="component" value="Unassembled WGS sequence"/>
</dbReference>
<dbReference type="Proteomes" id="UP000582659">
    <property type="component" value="Unassembled WGS sequence"/>
</dbReference>
<name>A0A7I8WIW6_BURXY</name>